<dbReference type="PANTHER" id="PTHR21017:SF17">
    <property type="entry name" value="PROTEIN NIPSNAP"/>
    <property type="match status" value="1"/>
</dbReference>
<evidence type="ECO:0000313" key="4">
    <source>
        <dbReference type="Proteomes" id="UP000031838"/>
    </source>
</evidence>
<dbReference type="SUPFAM" id="SSF54909">
    <property type="entry name" value="Dimeric alpha+beta barrel"/>
    <property type="match status" value="2"/>
</dbReference>
<dbReference type="InterPro" id="IPR011008">
    <property type="entry name" value="Dimeric_a/b-barrel"/>
</dbReference>
<evidence type="ECO:0000256" key="1">
    <source>
        <dbReference type="ARBA" id="ARBA00005291"/>
    </source>
</evidence>
<keyword evidence="4" id="KW-1185">Reference proteome</keyword>
<accession>A0A0B6RVT6</accession>
<feature type="domain" description="NIPSNAP" evidence="2">
    <location>
        <begin position="4"/>
        <end position="70"/>
    </location>
</feature>
<dbReference type="EMBL" id="CP002581">
    <property type="protein sequence ID" value="AJK49442.1"/>
    <property type="molecule type" value="Genomic_DNA"/>
</dbReference>
<dbReference type="PANTHER" id="PTHR21017">
    <property type="entry name" value="NIPSNAP-RELATED"/>
    <property type="match status" value="1"/>
</dbReference>
<comment type="similarity">
    <text evidence="1">Belongs to the NipSnap family.</text>
</comment>
<protein>
    <recommendedName>
        <fullName evidence="2">NIPSNAP domain-containing protein</fullName>
    </recommendedName>
</protein>
<name>A0A0B6RVT6_BURPL</name>
<feature type="domain" description="NIPSNAP" evidence="2">
    <location>
        <begin position="108"/>
        <end position="203"/>
    </location>
</feature>
<dbReference type="AlphaFoldDB" id="A0A0B6RVT6"/>
<evidence type="ECO:0000259" key="2">
    <source>
        <dbReference type="Pfam" id="PF07978"/>
    </source>
</evidence>
<evidence type="ECO:0000313" key="3">
    <source>
        <dbReference type="EMBL" id="AJK49442.1"/>
    </source>
</evidence>
<dbReference type="Gene3D" id="3.30.70.100">
    <property type="match status" value="2"/>
</dbReference>
<proteinExistence type="inferred from homology"/>
<organism evidence="3 4">
    <name type="scientific">Burkholderia plantarii</name>
    <dbReference type="NCBI Taxonomy" id="41899"/>
    <lineage>
        <taxon>Bacteria</taxon>
        <taxon>Pseudomonadati</taxon>
        <taxon>Pseudomonadota</taxon>
        <taxon>Betaproteobacteria</taxon>
        <taxon>Burkholderiales</taxon>
        <taxon>Burkholderiaceae</taxon>
        <taxon>Burkholderia</taxon>
    </lineage>
</organism>
<dbReference type="InterPro" id="IPR051557">
    <property type="entry name" value="NipSnap_domain"/>
</dbReference>
<dbReference type="InterPro" id="IPR012577">
    <property type="entry name" value="NIPSNAP"/>
</dbReference>
<dbReference type="KEGG" id="bgp:BGL_2c13750"/>
<dbReference type="HOGENOM" id="CLU_085919_1_0_4"/>
<reference evidence="3 4" key="2">
    <citation type="journal article" date="2016" name="Appl. Microbiol. Biotechnol.">
        <title>Mutations improving production and secretion of extracellular lipase by Burkholderia glumae PG1.</title>
        <authorList>
            <person name="Knapp A."/>
            <person name="Voget S."/>
            <person name="Gao R."/>
            <person name="Zaburannyi N."/>
            <person name="Krysciak D."/>
            <person name="Breuer M."/>
            <person name="Hauer B."/>
            <person name="Streit W.R."/>
            <person name="Muller R."/>
            <person name="Daniel R."/>
            <person name="Jaeger K.E."/>
        </authorList>
    </citation>
    <scope>NUCLEOTIDE SEQUENCE [LARGE SCALE GENOMIC DNA]</scope>
    <source>
        <strain evidence="3 4">PG1</strain>
    </source>
</reference>
<dbReference type="Pfam" id="PF07978">
    <property type="entry name" value="NIPSNAP"/>
    <property type="match status" value="2"/>
</dbReference>
<gene>
    <name evidence="3" type="ORF">BGL_2c13750</name>
</gene>
<dbReference type="Proteomes" id="UP000031838">
    <property type="component" value="Chromosome 2"/>
</dbReference>
<sequence length="205" mass="22826">MTIYEFATLKCPLLQQDAVSAGARRWVSDADAAGRLLGAWRTEIGELSRIVVLRGFASTDELMQERRRALLAGRPFAIDGAEIELSMESHALFPFLPDIEPAAFGAFYELRRYWLKPGGIAPTIAAWERTVGPAVAYTSHLVGNLYALDGPPRITHLWGFSSLEQRMALRRQHYAEGLWPPRGGPEQIEHATSTICLPEPWSPLN</sequence>
<reference evidence="4" key="1">
    <citation type="submission" date="2011-03" db="EMBL/GenBank/DDBJ databases">
        <authorList>
            <person name="Voget S."/>
            <person name="Streit W.R."/>
            <person name="Jaeger K.E."/>
            <person name="Daniel R."/>
        </authorList>
    </citation>
    <scope>NUCLEOTIDE SEQUENCE [LARGE SCALE GENOMIC DNA]</scope>
    <source>
        <strain evidence="4">PG1</strain>
    </source>
</reference>